<evidence type="ECO:0000313" key="6">
    <source>
        <dbReference type="EMBL" id="KAA9132984.1"/>
    </source>
</evidence>
<feature type="domain" description="Zinc finger DksA/TraR C4-type" evidence="5">
    <location>
        <begin position="74"/>
        <end position="109"/>
    </location>
</feature>
<dbReference type="PANTHER" id="PTHR33823">
    <property type="entry name" value="RNA POLYMERASE-BINDING TRANSCRIPTION FACTOR DKSA-RELATED"/>
    <property type="match status" value="1"/>
</dbReference>
<accession>A0A5N0TEU7</accession>
<dbReference type="PROSITE" id="PS51128">
    <property type="entry name" value="ZF_DKSA_2"/>
    <property type="match status" value="1"/>
</dbReference>
<evidence type="ECO:0000256" key="3">
    <source>
        <dbReference type="ARBA" id="ARBA00022833"/>
    </source>
</evidence>
<dbReference type="Gene3D" id="1.20.120.910">
    <property type="entry name" value="DksA, coiled-coil domain"/>
    <property type="match status" value="1"/>
</dbReference>
<keyword evidence="1" id="KW-0479">Metal-binding</keyword>
<gene>
    <name evidence="6" type="ORF">F6B40_09805</name>
</gene>
<dbReference type="AlphaFoldDB" id="A0A5N0TEU7"/>
<name>A0A5N0TEU7_9MICO</name>
<dbReference type="Proteomes" id="UP000326838">
    <property type="component" value="Unassembled WGS sequence"/>
</dbReference>
<dbReference type="RefSeq" id="WP_150893516.1">
    <property type="nucleotide sequence ID" value="NZ_VYUY01000012.1"/>
</dbReference>
<evidence type="ECO:0000256" key="4">
    <source>
        <dbReference type="PROSITE-ProRule" id="PRU00510"/>
    </source>
</evidence>
<keyword evidence="3" id="KW-0862">Zinc</keyword>
<feature type="zinc finger region" description="dksA C4-type" evidence="4">
    <location>
        <begin position="79"/>
        <end position="103"/>
    </location>
</feature>
<proteinExistence type="predicted"/>
<organism evidence="6 7">
    <name type="scientific">Microbacterium caowuchunii</name>
    <dbReference type="NCBI Taxonomy" id="2614638"/>
    <lineage>
        <taxon>Bacteria</taxon>
        <taxon>Bacillati</taxon>
        <taxon>Actinomycetota</taxon>
        <taxon>Actinomycetes</taxon>
        <taxon>Micrococcales</taxon>
        <taxon>Microbacteriaceae</taxon>
        <taxon>Microbacterium</taxon>
    </lineage>
</organism>
<dbReference type="SUPFAM" id="SSF57716">
    <property type="entry name" value="Glucocorticoid receptor-like (DNA-binding domain)"/>
    <property type="match status" value="1"/>
</dbReference>
<evidence type="ECO:0000259" key="5">
    <source>
        <dbReference type="Pfam" id="PF01258"/>
    </source>
</evidence>
<evidence type="ECO:0000256" key="1">
    <source>
        <dbReference type="ARBA" id="ARBA00022723"/>
    </source>
</evidence>
<dbReference type="PANTHER" id="PTHR33823:SF4">
    <property type="entry name" value="GENERAL STRESS PROTEIN 16O"/>
    <property type="match status" value="1"/>
</dbReference>
<dbReference type="EMBL" id="VYUY01000012">
    <property type="protein sequence ID" value="KAA9132984.1"/>
    <property type="molecule type" value="Genomic_DNA"/>
</dbReference>
<comment type="caution">
    <text evidence="6">The sequence shown here is derived from an EMBL/GenBank/DDBJ whole genome shotgun (WGS) entry which is preliminary data.</text>
</comment>
<sequence>MTTQNPELIASSPHLDTDAIRRSLEEHLKEREDIIRELAPQAAPNVDPVAWTTTAGTRRVMDQIRAALERLDAGTYGNCLRCGEAVAPGRLEVLPYAETCIACQAASERA</sequence>
<protein>
    <submittedName>
        <fullName evidence="6">TraR/DksA family transcriptional regulator</fullName>
    </submittedName>
</protein>
<evidence type="ECO:0000256" key="2">
    <source>
        <dbReference type="ARBA" id="ARBA00022771"/>
    </source>
</evidence>
<dbReference type="Pfam" id="PF01258">
    <property type="entry name" value="zf-dskA_traR"/>
    <property type="match status" value="1"/>
</dbReference>
<keyword evidence="2" id="KW-0863">Zinc-finger</keyword>
<reference evidence="7" key="1">
    <citation type="submission" date="2019-09" db="EMBL/GenBank/DDBJ databases">
        <title>Mumia zhuanghuii sp. nov. isolated from the intestinal contents of plateau pika (Ochotona curzoniae) in the Qinghai-Tibet plateau of China.</title>
        <authorList>
            <person name="Tian Z."/>
        </authorList>
    </citation>
    <scope>NUCLEOTIDE SEQUENCE [LARGE SCALE GENOMIC DNA]</scope>
    <source>
        <strain evidence="7">L-033</strain>
    </source>
</reference>
<dbReference type="GO" id="GO:0008270">
    <property type="term" value="F:zinc ion binding"/>
    <property type="evidence" value="ECO:0007669"/>
    <property type="project" value="UniProtKB-KW"/>
</dbReference>
<keyword evidence="7" id="KW-1185">Reference proteome</keyword>
<dbReference type="InterPro" id="IPR000962">
    <property type="entry name" value="Znf_DskA_TraR"/>
</dbReference>
<evidence type="ECO:0000313" key="7">
    <source>
        <dbReference type="Proteomes" id="UP000326838"/>
    </source>
</evidence>